<protein>
    <submittedName>
        <fullName evidence="2">Uncharacterized protein</fullName>
    </submittedName>
</protein>
<evidence type="ECO:0000313" key="3">
    <source>
        <dbReference type="Proteomes" id="UP000193648"/>
    </source>
</evidence>
<organism evidence="2 3">
    <name type="scientific">Lobosporangium transversale</name>
    <dbReference type="NCBI Taxonomy" id="64571"/>
    <lineage>
        <taxon>Eukaryota</taxon>
        <taxon>Fungi</taxon>
        <taxon>Fungi incertae sedis</taxon>
        <taxon>Mucoromycota</taxon>
        <taxon>Mortierellomycotina</taxon>
        <taxon>Mortierellomycetes</taxon>
        <taxon>Mortierellales</taxon>
        <taxon>Mortierellaceae</taxon>
        <taxon>Lobosporangium</taxon>
    </lineage>
</organism>
<keyword evidence="3" id="KW-1185">Reference proteome</keyword>
<accession>A0A1Y2GHT0</accession>
<sequence length="73" mass="8701">MSLLISFVLMIMILSSNLSFFFIFCCAIVKNGEGVFQIYLHIREVVCLLETCFFFFSSLLFRLFWFLHEIHSF</sequence>
<dbReference type="Proteomes" id="UP000193648">
    <property type="component" value="Unassembled WGS sequence"/>
</dbReference>
<dbReference type="EMBL" id="MCFF01000039">
    <property type="protein sequence ID" value="ORZ07956.1"/>
    <property type="molecule type" value="Genomic_DNA"/>
</dbReference>
<keyword evidence="1" id="KW-0472">Membrane</keyword>
<name>A0A1Y2GHT0_9FUNG</name>
<dbReference type="RefSeq" id="XP_021878190.1">
    <property type="nucleotide sequence ID" value="XM_022019585.1"/>
</dbReference>
<gene>
    <name evidence="2" type="ORF">BCR41DRAFT_148254</name>
</gene>
<reference evidence="2 3" key="1">
    <citation type="submission" date="2016-07" db="EMBL/GenBank/DDBJ databases">
        <title>Pervasive Adenine N6-methylation of Active Genes in Fungi.</title>
        <authorList>
            <consortium name="DOE Joint Genome Institute"/>
            <person name="Mondo S.J."/>
            <person name="Dannebaum R.O."/>
            <person name="Kuo R.C."/>
            <person name="Labutti K."/>
            <person name="Haridas S."/>
            <person name="Kuo A."/>
            <person name="Salamov A."/>
            <person name="Ahrendt S.R."/>
            <person name="Lipzen A."/>
            <person name="Sullivan W."/>
            <person name="Andreopoulos W.B."/>
            <person name="Clum A."/>
            <person name="Lindquist E."/>
            <person name="Daum C."/>
            <person name="Ramamoorthy G.K."/>
            <person name="Gryganskyi A."/>
            <person name="Culley D."/>
            <person name="Magnuson J.K."/>
            <person name="James T.Y."/>
            <person name="O'Malley M.A."/>
            <person name="Stajich J.E."/>
            <person name="Spatafora J.W."/>
            <person name="Visel A."/>
            <person name="Grigoriev I.V."/>
        </authorList>
    </citation>
    <scope>NUCLEOTIDE SEQUENCE [LARGE SCALE GENOMIC DNA]</scope>
    <source>
        <strain evidence="2 3">NRRL 3116</strain>
    </source>
</reference>
<comment type="caution">
    <text evidence="2">The sequence shown here is derived from an EMBL/GenBank/DDBJ whole genome shotgun (WGS) entry which is preliminary data.</text>
</comment>
<evidence type="ECO:0000313" key="2">
    <source>
        <dbReference type="EMBL" id="ORZ07956.1"/>
    </source>
</evidence>
<proteinExistence type="predicted"/>
<keyword evidence="1" id="KW-0812">Transmembrane</keyword>
<evidence type="ECO:0000256" key="1">
    <source>
        <dbReference type="SAM" id="Phobius"/>
    </source>
</evidence>
<feature type="transmembrane region" description="Helical" evidence="1">
    <location>
        <begin position="6"/>
        <end position="29"/>
    </location>
</feature>
<keyword evidence="1" id="KW-1133">Transmembrane helix</keyword>
<feature type="transmembrane region" description="Helical" evidence="1">
    <location>
        <begin position="45"/>
        <end position="67"/>
    </location>
</feature>
<dbReference type="InParanoid" id="A0A1Y2GHT0"/>
<dbReference type="AlphaFoldDB" id="A0A1Y2GHT0"/>
<dbReference type="GeneID" id="33561430"/>